<evidence type="ECO:0000256" key="1">
    <source>
        <dbReference type="SAM" id="MobiDB-lite"/>
    </source>
</evidence>
<evidence type="ECO:0008006" key="4">
    <source>
        <dbReference type="Google" id="ProtNLM"/>
    </source>
</evidence>
<evidence type="ECO:0000313" key="2">
    <source>
        <dbReference type="EMBL" id="KOO21410.1"/>
    </source>
</evidence>
<dbReference type="AlphaFoldDB" id="A0A0M0J4K4"/>
<keyword evidence="3" id="KW-1185">Reference proteome</keyword>
<accession>A0A0M0J4K4</accession>
<protein>
    <recommendedName>
        <fullName evidence="4">SP-RING-type domain-containing protein</fullName>
    </recommendedName>
</protein>
<comment type="caution">
    <text evidence="2">The sequence shown here is derived from an EMBL/GenBank/DDBJ whole genome shotgun (WGS) entry which is preliminary data.</text>
</comment>
<reference evidence="3" key="1">
    <citation type="journal article" date="2015" name="PLoS Genet.">
        <title>Genome Sequence and Transcriptome Analyses of Chrysochromulina tobin: Metabolic Tools for Enhanced Algal Fitness in the Prominent Order Prymnesiales (Haptophyceae).</title>
        <authorList>
            <person name="Hovde B.T."/>
            <person name="Deodato C.R."/>
            <person name="Hunsperger H.M."/>
            <person name="Ryken S.A."/>
            <person name="Yost W."/>
            <person name="Jha R.K."/>
            <person name="Patterson J."/>
            <person name="Monnat R.J. Jr."/>
            <person name="Barlow S.B."/>
            <person name="Starkenburg S.R."/>
            <person name="Cattolico R.A."/>
        </authorList>
    </citation>
    <scope>NUCLEOTIDE SEQUENCE</scope>
    <source>
        <strain evidence="3">CCMP291</strain>
    </source>
</reference>
<dbReference type="InterPro" id="IPR013083">
    <property type="entry name" value="Znf_RING/FYVE/PHD"/>
</dbReference>
<feature type="region of interest" description="Disordered" evidence="1">
    <location>
        <begin position="140"/>
        <end position="160"/>
    </location>
</feature>
<sequence length="160" mass="17913">MESDEDEDEALLEVQVEWEQLRLQCVLSHQRLTDPATLEGCMHLSRCNLEALEEIRRHQSCQARSSVCPVHGCNISCLRRGSVRRDDWLRALLGAVPSTVDVIWLRGDEVSLTPPRREGGAMLVGNKGGKRKVEVAFEETATRPQQRRRRAISGAISGAI</sequence>
<evidence type="ECO:0000313" key="3">
    <source>
        <dbReference type="Proteomes" id="UP000037460"/>
    </source>
</evidence>
<dbReference type="Gene3D" id="3.30.40.10">
    <property type="entry name" value="Zinc/RING finger domain, C3HC4 (zinc finger)"/>
    <property type="match status" value="1"/>
</dbReference>
<dbReference type="Proteomes" id="UP000037460">
    <property type="component" value="Unassembled WGS sequence"/>
</dbReference>
<gene>
    <name evidence="2" type="ORF">Ctob_000364</name>
</gene>
<dbReference type="EMBL" id="JWZX01003364">
    <property type="protein sequence ID" value="KOO21410.1"/>
    <property type="molecule type" value="Genomic_DNA"/>
</dbReference>
<organism evidence="2 3">
    <name type="scientific">Chrysochromulina tobinii</name>
    <dbReference type="NCBI Taxonomy" id="1460289"/>
    <lineage>
        <taxon>Eukaryota</taxon>
        <taxon>Haptista</taxon>
        <taxon>Haptophyta</taxon>
        <taxon>Prymnesiophyceae</taxon>
        <taxon>Prymnesiales</taxon>
        <taxon>Chrysochromulinaceae</taxon>
        <taxon>Chrysochromulina</taxon>
    </lineage>
</organism>
<proteinExistence type="predicted"/>
<name>A0A0M0J4K4_9EUKA</name>